<dbReference type="PIRSF" id="PIRSF006268">
    <property type="entry name" value="ApbE"/>
    <property type="match status" value="1"/>
</dbReference>
<sequence length="346" mass="37540">MPPVAGRRKARRLRPYTASFRAMGTTVDLLVVSGEAEARVREGLRQAVELFARVERCCSRFRPESELSALNARPGRWVLVSKGLWELIRRAEDHRGRSRGLFDAGILPALEAAGYDRDFSRLDVAPLDVGAPDASTLDPQGTGARSGPWFTRTRAARLQLDPAIRAVRLEPGTRLDLGGVAKGWTVDRALERVAPLGPALVNAGGDLAARGWQGHPWRLTVEDPWHPERLLARLPMGDGAVATTSLGRRRWWKDGVVRHHVIDPRTGEPARTDALAVTAWADTAEAADVGAKVLLVLSPGEREDWLGRLGLMGALVVGSDGRAATLGRLPDAGVPHQVKAPARTRT</sequence>
<evidence type="ECO:0000256" key="4">
    <source>
        <dbReference type="ARBA" id="ARBA00022679"/>
    </source>
</evidence>
<dbReference type="PANTHER" id="PTHR30040:SF2">
    <property type="entry name" value="FAD:PROTEIN FMN TRANSFERASE"/>
    <property type="match status" value="1"/>
</dbReference>
<dbReference type="EC" id="2.7.1.180" evidence="1 10"/>
<evidence type="ECO:0000313" key="12">
    <source>
        <dbReference type="EMBL" id="BAS27756.1"/>
    </source>
</evidence>
<protein>
    <recommendedName>
        <fullName evidence="2 10">FAD:protein FMN transferase</fullName>
        <ecNumber evidence="1 10">2.7.1.180</ecNumber>
    </recommendedName>
    <alternativeName>
        <fullName evidence="8 10">Flavin transferase</fullName>
    </alternativeName>
</protein>
<evidence type="ECO:0000313" key="13">
    <source>
        <dbReference type="Proteomes" id="UP000065807"/>
    </source>
</evidence>
<keyword evidence="7 10" id="KW-0460">Magnesium</keyword>
<dbReference type="SUPFAM" id="SSF143631">
    <property type="entry name" value="ApbE-like"/>
    <property type="match status" value="1"/>
</dbReference>
<dbReference type="KEGG" id="lpil:LIP_1915"/>
<feature type="binding site" evidence="11">
    <location>
        <position position="179"/>
    </location>
    <ligand>
        <name>Mg(2+)</name>
        <dbReference type="ChEBI" id="CHEBI:18420"/>
    </ligand>
</feature>
<dbReference type="AlphaFoldDB" id="A0A0K2SKW5"/>
<proteinExistence type="inferred from homology"/>
<keyword evidence="6 10" id="KW-0274">FAD</keyword>
<keyword evidence="3 10" id="KW-0285">Flavoprotein</keyword>
<feature type="binding site" evidence="11">
    <location>
        <position position="288"/>
    </location>
    <ligand>
        <name>Mg(2+)</name>
        <dbReference type="ChEBI" id="CHEBI:18420"/>
    </ligand>
</feature>
<evidence type="ECO:0000256" key="9">
    <source>
        <dbReference type="ARBA" id="ARBA00048540"/>
    </source>
</evidence>
<gene>
    <name evidence="12" type="ORF">LIP_1915</name>
</gene>
<comment type="catalytic activity">
    <reaction evidence="9 10">
        <text>L-threonyl-[protein] + FAD = FMN-L-threonyl-[protein] + AMP + H(+)</text>
        <dbReference type="Rhea" id="RHEA:36847"/>
        <dbReference type="Rhea" id="RHEA-COMP:11060"/>
        <dbReference type="Rhea" id="RHEA-COMP:11061"/>
        <dbReference type="ChEBI" id="CHEBI:15378"/>
        <dbReference type="ChEBI" id="CHEBI:30013"/>
        <dbReference type="ChEBI" id="CHEBI:57692"/>
        <dbReference type="ChEBI" id="CHEBI:74257"/>
        <dbReference type="ChEBI" id="CHEBI:456215"/>
        <dbReference type="EC" id="2.7.1.180"/>
    </reaction>
</comment>
<dbReference type="InterPro" id="IPR024932">
    <property type="entry name" value="ApbE"/>
</dbReference>
<keyword evidence="13" id="KW-1185">Reference proteome</keyword>
<reference evidence="13" key="1">
    <citation type="submission" date="2015-07" db="EMBL/GenBank/DDBJ databases">
        <title>Complete genome sequence and phylogenetic analysis of Limnochorda pilosa.</title>
        <authorList>
            <person name="Watanabe M."/>
            <person name="Kojima H."/>
            <person name="Fukui M."/>
        </authorList>
    </citation>
    <scope>NUCLEOTIDE SEQUENCE [LARGE SCALE GENOMIC DNA]</scope>
    <source>
        <strain evidence="13">HC45</strain>
    </source>
</reference>
<dbReference type="Proteomes" id="UP000065807">
    <property type="component" value="Chromosome"/>
</dbReference>
<keyword evidence="4 10" id="KW-0808">Transferase</keyword>
<evidence type="ECO:0000256" key="8">
    <source>
        <dbReference type="ARBA" id="ARBA00031306"/>
    </source>
</evidence>
<evidence type="ECO:0000256" key="1">
    <source>
        <dbReference type="ARBA" id="ARBA00011955"/>
    </source>
</evidence>
<evidence type="ECO:0000256" key="10">
    <source>
        <dbReference type="PIRNR" id="PIRNR006268"/>
    </source>
</evidence>
<reference evidence="13" key="2">
    <citation type="journal article" date="2016" name="Int. J. Syst. Evol. Microbiol.">
        <title>Complete genome sequence and cell structure of Limnochorda pilosa, a Gram-negative spore-former within the phylum Firmicutes.</title>
        <authorList>
            <person name="Watanabe M."/>
            <person name="Kojima H."/>
            <person name="Fukui M."/>
        </authorList>
    </citation>
    <scope>NUCLEOTIDE SEQUENCE [LARGE SCALE GENOMIC DNA]</scope>
    <source>
        <strain evidence="13">HC45</strain>
    </source>
</reference>
<dbReference type="GO" id="GO:0016740">
    <property type="term" value="F:transferase activity"/>
    <property type="evidence" value="ECO:0007669"/>
    <property type="project" value="UniProtKB-UniRule"/>
</dbReference>
<dbReference type="InterPro" id="IPR003374">
    <property type="entry name" value="ApbE-like_sf"/>
</dbReference>
<name>A0A0K2SKW5_LIMPI</name>
<dbReference type="OrthoDB" id="9778595at2"/>
<dbReference type="GO" id="GO:0046872">
    <property type="term" value="F:metal ion binding"/>
    <property type="evidence" value="ECO:0007669"/>
    <property type="project" value="UniProtKB-UniRule"/>
</dbReference>
<keyword evidence="5 10" id="KW-0479">Metal-binding</keyword>
<evidence type="ECO:0000256" key="2">
    <source>
        <dbReference type="ARBA" id="ARBA00016337"/>
    </source>
</evidence>
<comment type="cofactor">
    <cofactor evidence="11">
        <name>Mg(2+)</name>
        <dbReference type="ChEBI" id="CHEBI:18420"/>
    </cofactor>
    <cofactor evidence="11">
        <name>Mn(2+)</name>
        <dbReference type="ChEBI" id="CHEBI:29035"/>
    </cofactor>
    <text evidence="11">Magnesium. Can also use manganese.</text>
</comment>
<dbReference type="Pfam" id="PF02424">
    <property type="entry name" value="ApbE"/>
    <property type="match status" value="1"/>
</dbReference>
<dbReference type="Gene3D" id="3.10.520.10">
    <property type="entry name" value="ApbE-like domains"/>
    <property type="match status" value="1"/>
</dbReference>
<comment type="similarity">
    <text evidence="10">Belongs to the ApbE family.</text>
</comment>
<dbReference type="STRING" id="1555112.LIP_1915"/>
<evidence type="ECO:0000256" key="7">
    <source>
        <dbReference type="ARBA" id="ARBA00022842"/>
    </source>
</evidence>
<dbReference type="RefSeq" id="WP_068137063.1">
    <property type="nucleotide sequence ID" value="NZ_AP014924.1"/>
</dbReference>
<dbReference type="PANTHER" id="PTHR30040">
    <property type="entry name" value="THIAMINE BIOSYNTHESIS LIPOPROTEIN APBE"/>
    <property type="match status" value="1"/>
</dbReference>
<evidence type="ECO:0000256" key="3">
    <source>
        <dbReference type="ARBA" id="ARBA00022630"/>
    </source>
</evidence>
<evidence type="ECO:0000256" key="11">
    <source>
        <dbReference type="PIRSR" id="PIRSR006268-2"/>
    </source>
</evidence>
<accession>A0A0K2SKW5</accession>
<evidence type="ECO:0000256" key="5">
    <source>
        <dbReference type="ARBA" id="ARBA00022723"/>
    </source>
</evidence>
<evidence type="ECO:0000256" key="6">
    <source>
        <dbReference type="ARBA" id="ARBA00022827"/>
    </source>
</evidence>
<dbReference type="EMBL" id="AP014924">
    <property type="protein sequence ID" value="BAS27756.1"/>
    <property type="molecule type" value="Genomic_DNA"/>
</dbReference>
<organism evidence="12 13">
    <name type="scientific">Limnochorda pilosa</name>
    <dbReference type="NCBI Taxonomy" id="1555112"/>
    <lineage>
        <taxon>Bacteria</taxon>
        <taxon>Bacillati</taxon>
        <taxon>Bacillota</taxon>
        <taxon>Limnochordia</taxon>
        <taxon>Limnochordales</taxon>
        <taxon>Limnochordaceae</taxon>
        <taxon>Limnochorda</taxon>
    </lineage>
</organism>